<name>A0A3R9PC85_9CREN</name>
<gene>
    <name evidence="1" type="ORF">D6D85_14135</name>
</gene>
<dbReference type="AlphaFoldDB" id="A0A3R9PC85"/>
<evidence type="ECO:0000313" key="1">
    <source>
        <dbReference type="EMBL" id="RSN72370.1"/>
    </source>
</evidence>
<proteinExistence type="predicted"/>
<dbReference type="RefSeq" id="WP_125672594.1">
    <property type="nucleotide sequence ID" value="NZ_RCOS01000157.1"/>
</dbReference>
<dbReference type="EMBL" id="RCOS01000157">
    <property type="protein sequence ID" value="RSN72370.1"/>
    <property type="molecule type" value="Genomic_DNA"/>
</dbReference>
<accession>A0A3R9PC85</accession>
<keyword evidence="2" id="KW-1185">Reference proteome</keyword>
<evidence type="ECO:0000313" key="2">
    <source>
        <dbReference type="Proteomes" id="UP000277582"/>
    </source>
</evidence>
<dbReference type="Proteomes" id="UP000277582">
    <property type="component" value="Unassembled WGS sequence"/>
</dbReference>
<organism evidence="1 2">
    <name type="scientific">Candidatus Methanodesulfokora washburnensis</name>
    <dbReference type="NCBI Taxonomy" id="2478471"/>
    <lineage>
        <taxon>Archaea</taxon>
        <taxon>Thermoproteota</taxon>
        <taxon>Candidatus Korarchaeia</taxon>
        <taxon>Candidatus Korarchaeia incertae sedis</taxon>
        <taxon>Candidatus Methanodesulfokora</taxon>
    </lineage>
</organism>
<sequence>MSESLSLRGILEDILKSLGWKGSAKIDMSASGGRIIPYKPGSPVNVHLKIKEGECRDEKFDGKEYRVCDVYSSAIITTKTDYIEKNFSFRVIDQKVVDAEKKKAYAIASTHCKLLMKEDPDVFMCIPYVYNLGWGAGYRGKFIAARKKDVEPLVEFLNSIARMSLHEEKEGRISSLI</sequence>
<reference evidence="1 2" key="1">
    <citation type="submission" date="2018-10" db="EMBL/GenBank/DDBJ databases">
        <title>Co-occurring genomic capacity for anaerobic methane metabolism and dissimilatory sulfite reduction discovered in the Korarchaeota.</title>
        <authorList>
            <person name="Mckay L.J."/>
            <person name="Dlakic M."/>
            <person name="Fields M.W."/>
            <person name="Delmont T.O."/>
            <person name="Eren A.M."/>
            <person name="Jay Z.J."/>
            <person name="Klingelsmith K.B."/>
            <person name="Rusch D.B."/>
            <person name="Inskeep W.P."/>
        </authorList>
    </citation>
    <scope>NUCLEOTIDE SEQUENCE [LARGE SCALE GENOMIC DNA]</scope>
    <source>
        <strain evidence="1 2">MDKW</strain>
    </source>
</reference>
<comment type="caution">
    <text evidence="1">The sequence shown here is derived from an EMBL/GenBank/DDBJ whole genome shotgun (WGS) entry which is preliminary data.</text>
</comment>
<protein>
    <submittedName>
        <fullName evidence="1">Uncharacterized protein</fullName>
    </submittedName>
</protein>